<organism evidence="1 2">
    <name type="scientific">Leucosporidium creatinivorum</name>
    <dbReference type="NCBI Taxonomy" id="106004"/>
    <lineage>
        <taxon>Eukaryota</taxon>
        <taxon>Fungi</taxon>
        <taxon>Dikarya</taxon>
        <taxon>Basidiomycota</taxon>
        <taxon>Pucciniomycotina</taxon>
        <taxon>Microbotryomycetes</taxon>
        <taxon>Leucosporidiales</taxon>
        <taxon>Leucosporidium</taxon>
    </lineage>
</organism>
<evidence type="ECO:0000313" key="2">
    <source>
        <dbReference type="Proteomes" id="UP000193467"/>
    </source>
</evidence>
<reference evidence="1 2" key="1">
    <citation type="submission" date="2016-07" db="EMBL/GenBank/DDBJ databases">
        <title>Pervasive Adenine N6-methylation of Active Genes in Fungi.</title>
        <authorList>
            <consortium name="DOE Joint Genome Institute"/>
            <person name="Mondo S.J."/>
            <person name="Dannebaum R.O."/>
            <person name="Kuo R.C."/>
            <person name="Labutti K."/>
            <person name="Haridas S."/>
            <person name="Kuo A."/>
            <person name="Salamov A."/>
            <person name="Ahrendt S.R."/>
            <person name="Lipzen A."/>
            <person name="Sullivan W."/>
            <person name="Andreopoulos W.B."/>
            <person name="Clum A."/>
            <person name="Lindquist E."/>
            <person name="Daum C."/>
            <person name="Ramamoorthy G.K."/>
            <person name="Gryganskyi A."/>
            <person name="Culley D."/>
            <person name="Magnuson J.K."/>
            <person name="James T.Y."/>
            <person name="O'Malley M.A."/>
            <person name="Stajich J.E."/>
            <person name="Spatafora J.W."/>
            <person name="Visel A."/>
            <person name="Grigoriev I.V."/>
        </authorList>
    </citation>
    <scope>NUCLEOTIDE SEQUENCE [LARGE SCALE GENOMIC DNA]</scope>
    <source>
        <strain evidence="1 2">62-1032</strain>
    </source>
</reference>
<dbReference type="AlphaFoldDB" id="A0A1Y2FYH9"/>
<protein>
    <submittedName>
        <fullName evidence="1">Uncharacterized protein</fullName>
    </submittedName>
</protein>
<name>A0A1Y2FYH9_9BASI</name>
<accession>A0A1Y2FYH9</accession>
<comment type="caution">
    <text evidence="1">The sequence shown here is derived from an EMBL/GenBank/DDBJ whole genome shotgun (WGS) entry which is preliminary data.</text>
</comment>
<keyword evidence="2" id="KW-1185">Reference proteome</keyword>
<dbReference type="Proteomes" id="UP000193467">
    <property type="component" value="Unassembled WGS sequence"/>
</dbReference>
<evidence type="ECO:0000313" key="1">
    <source>
        <dbReference type="EMBL" id="ORY88612.1"/>
    </source>
</evidence>
<dbReference type="InParanoid" id="A0A1Y2FYH9"/>
<dbReference type="EMBL" id="MCGR01000009">
    <property type="protein sequence ID" value="ORY88612.1"/>
    <property type="molecule type" value="Genomic_DNA"/>
</dbReference>
<sequence length="110" mass="12536">MVQELVEQAGLDVLRVTEEELEALGPAFECEDCAEVIVHRRWASEDEPPEAVLPIKTFDLTWSELVRHVFRYHPGGLRPVWKENPGLSVPRLRFVAVAEDEEEESAEVVL</sequence>
<proteinExistence type="predicted"/>
<gene>
    <name evidence="1" type="ORF">BCR35DRAFT_219064</name>
</gene>